<dbReference type="OrthoDB" id="296970at2759"/>
<dbReference type="GO" id="GO:0004815">
    <property type="term" value="F:aspartate-tRNA ligase activity"/>
    <property type="evidence" value="ECO:0007669"/>
    <property type="project" value="InterPro"/>
</dbReference>
<name>A0A8S1TB17_PAROT</name>
<dbReference type="InterPro" id="IPR004523">
    <property type="entry name" value="Asp-tRNA_synthase_2"/>
</dbReference>
<dbReference type="FunFam" id="2.40.50.140:FF:000132">
    <property type="entry name" value="Aspartyl-tRNA synthetase, cytoplasmic"/>
    <property type="match status" value="1"/>
</dbReference>
<keyword evidence="8" id="KW-0030">Aminoacyl-tRNA synthetase</keyword>
<reference evidence="10" key="1">
    <citation type="submission" date="2021-01" db="EMBL/GenBank/DDBJ databases">
        <authorList>
            <consortium name="Genoscope - CEA"/>
            <person name="William W."/>
        </authorList>
    </citation>
    <scope>NUCLEOTIDE SEQUENCE</scope>
</reference>
<dbReference type="Pfam" id="PF00152">
    <property type="entry name" value="tRNA-synt_2"/>
    <property type="match status" value="1"/>
</dbReference>
<dbReference type="InterPro" id="IPR004364">
    <property type="entry name" value="Aa-tRNA-synt_II"/>
</dbReference>
<dbReference type="GO" id="GO:0017101">
    <property type="term" value="C:aminoacyl-tRNA synthetase multienzyme complex"/>
    <property type="evidence" value="ECO:0007669"/>
    <property type="project" value="TreeGrafter"/>
</dbReference>
<gene>
    <name evidence="10" type="ORF">POCTA_138.1.T0230337</name>
</gene>
<evidence type="ECO:0000256" key="7">
    <source>
        <dbReference type="ARBA" id="ARBA00022917"/>
    </source>
</evidence>
<dbReference type="InterPro" id="IPR006195">
    <property type="entry name" value="aa-tRNA-synth_II"/>
</dbReference>
<evidence type="ECO:0000256" key="1">
    <source>
        <dbReference type="ARBA" id="ARBA00004496"/>
    </source>
</evidence>
<sequence>MINQELNEKYQDINEGDSYGDVSLIEQSQKTNRQWMKVCQINESTIGQTILVRARIHNSRIKGKIAFLVLRENWYTIQAVLTKGEKISSQMIKYTGAITLESIVDIEAVVLQPNFQIKYCTQQVELHIQTIRVISRSIPKLPFQIEEASRKIVDYYSNLQQQKQNEDKQENKQLIQSQDYQISQNQRLNNRVLDLRTPAKQAIFRVKSGIALLFRQFLIEKGFVEIHTPKLLGFNTKDSYCNFKLQYFNYQAFLSQSSFKHKQMSLMADFDKVFEVSPVFRALHGNTHRQLCEFICMDLEMVIKEHYSELLDLTEELCLFILNGIEKKFDQEIQIIAQQFQFEPIRICYPIIKLKYCDAIKLLQEIGTVQSPSYYFDIANQMQLGKLVKEKYGTDVFILYELPRENQPFYIMPCKMDPNFTLSYKFVLRGEEIASGHQRIHDPEYLINQLKVIGQDTQILKGYVDSFRYGSYPHGGCAFGLERFLYLYFDLKNIRNVSLFPRDSSRLFP</sequence>
<dbReference type="AlphaFoldDB" id="A0A8S1TB17"/>
<evidence type="ECO:0000256" key="3">
    <source>
        <dbReference type="ARBA" id="ARBA00022490"/>
    </source>
</evidence>
<evidence type="ECO:0000313" key="10">
    <source>
        <dbReference type="EMBL" id="CAD8150445.1"/>
    </source>
</evidence>
<keyword evidence="11" id="KW-1185">Reference proteome</keyword>
<dbReference type="FunFam" id="3.30.930.10:FF:000038">
    <property type="entry name" value="Aspartate--tRNA ligase"/>
    <property type="match status" value="1"/>
</dbReference>
<keyword evidence="5" id="KW-0547">Nucleotide-binding</keyword>
<evidence type="ECO:0000256" key="2">
    <source>
        <dbReference type="ARBA" id="ARBA00005312"/>
    </source>
</evidence>
<dbReference type="GO" id="GO:0006422">
    <property type="term" value="P:aspartyl-tRNA aminoacylation"/>
    <property type="evidence" value="ECO:0007669"/>
    <property type="project" value="InterPro"/>
</dbReference>
<organism evidence="10 11">
    <name type="scientific">Paramecium octaurelia</name>
    <dbReference type="NCBI Taxonomy" id="43137"/>
    <lineage>
        <taxon>Eukaryota</taxon>
        <taxon>Sar</taxon>
        <taxon>Alveolata</taxon>
        <taxon>Ciliophora</taxon>
        <taxon>Intramacronucleata</taxon>
        <taxon>Oligohymenophorea</taxon>
        <taxon>Peniculida</taxon>
        <taxon>Parameciidae</taxon>
        <taxon>Paramecium</taxon>
    </lineage>
</organism>
<keyword evidence="4" id="KW-0436">Ligase</keyword>
<dbReference type="EMBL" id="CAJJDP010000023">
    <property type="protein sequence ID" value="CAD8150445.1"/>
    <property type="molecule type" value="Genomic_DNA"/>
</dbReference>
<comment type="subcellular location">
    <subcellularLocation>
        <location evidence="1">Cytoplasm</location>
    </subcellularLocation>
</comment>
<feature type="domain" description="Aminoacyl-transfer RNA synthetases class-II family profile" evidence="9">
    <location>
        <begin position="204"/>
        <end position="509"/>
    </location>
</feature>
<keyword evidence="6" id="KW-0067">ATP-binding</keyword>
<comment type="caution">
    <text evidence="10">The sequence shown here is derived from an EMBL/GenBank/DDBJ whole genome shotgun (WGS) entry which is preliminary data.</text>
</comment>
<protein>
    <recommendedName>
        <fullName evidence="9">Aminoacyl-transfer RNA synthetases class-II family profile domain-containing protein</fullName>
    </recommendedName>
</protein>
<dbReference type="GO" id="GO:0003723">
    <property type="term" value="F:RNA binding"/>
    <property type="evidence" value="ECO:0007669"/>
    <property type="project" value="TreeGrafter"/>
</dbReference>
<evidence type="ECO:0000256" key="6">
    <source>
        <dbReference type="ARBA" id="ARBA00022840"/>
    </source>
</evidence>
<dbReference type="PANTHER" id="PTHR43450:SF1">
    <property type="entry name" value="ASPARTATE--TRNA LIGASE, CYTOPLASMIC"/>
    <property type="match status" value="1"/>
</dbReference>
<accession>A0A8S1TB17</accession>
<dbReference type="OMA" id="NAIMRIQ"/>
<dbReference type="GO" id="GO:0005524">
    <property type="term" value="F:ATP binding"/>
    <property type="evidence" value="ECO:0007669"/>
    <property type="project" value="UniProtKB-KW"/>
</dbReference>
<dbReference type="Proteomes" id="UP000683925">
    <property type="component" value="Unassembled WGS sequence"/>
</dbReference>
<keyword evidence="3" id="KW-0963">Cytoplasm</keyword>
<evidence type="ECO:0000256" key="4">
    <source>
        <dbReference type="ARBA" id="ARBA00022598"/>
    </source>
</evidence>
<proteinExistence type="inferred from homology"/>
<evidence type="ECO:0000313" key="11">
    <source>
        <dbReference type="Proteomes" id="UP000683925"/>
    </source>
</evidence>
<evidence type="ECO:0000259" key="9">
    <source>
        <dbReference type="PROSITE" id="PS50862"/>
    </source>
</evidence>
<evidence type="ECO:0000256" key="8">
    <source>
        <dbReference type="ARBA" id="ARBA00023146"/>
    </source>
</evidence>
<keyword evidence="7" id="KW-0648">Protein biosynthesis</keyword>
<dbReference type="PANTHER" id="PTHR43450">
    <property type="entry name" value="ASPARTYL-TRNA SYNTHETASE"/>
    <property type="match status" value="1"/>
</dbReference>
<dbReference type="PROSITE" id="PS50862">
    <property type="entry name" value="AA_TRNA_LIGASE_II"/>
    <property type="match status" value="1"/>
</dbReference>
<comment type="similarity">
    <text evidence="2">Belongs to the class-II aminoacyl-tRNA synthetase family. Type 2 subfamily.</text>
</comment>
<dbReference type="GO" id="GO:0005829">
    <property type="term" value="C:cytosol"/>
    <property type="evidence" value="ECO:0007669"/>
    <property type="project" value="TreeGrafter"/>
</dbReference>
<evidence type="ECO:0000256" key="5">
    <source>
        <dbReference type="ARBA" id="ARBA00022741"/>
    </source>
</evidence>
<dbReference type="CDD" id="cd04320">
    <property type="entry name" value="AspRS_cyto_N"/>
    <property type="match status" value="1"/>
</dbReference>